<organism evidence="1">
    <name type="scientific">Siphoviridae sp. ctnsL8</name>
    <dbReference type="NCBI Taxonomy" id="2825666"/>
    <lineage>
        <taxon>Viruses</taxon>
        <taxon>Duplodnaviria</taxon>
        <taxon>Heunggongvirae</taxon>
        <taxon>Uroviricota</taxon>
        <taxon>Caudoviricetes</taxon>
    </lineage>
</organism>
<reference evidence="1" key="1">
    <citation type="journal article" date="2021" name="Proc. Natl. Acad. Sci. U.S.A.">
        <title>A Catalog of Tens of Thousands of Viruses from Human Metagenomes Reveals Hidden Associations with Chronic Diseases.</title>
        <authorList>
            <person name="Tisza M.J."/>
            <person name="Buck C.B."/>
        </authorList>
    </citation>
    <scope>NUCLEOTIDE SEQUENCE</scope>
    <source>
        <strain evidence="1">CtnsL8</strain>
    </source>
</reference>
<evidence type="ECO:0000313" key="1">
    <source>
        <dbReference type="EMBL" id="DAE08281.1"/>
    </source>
</evidence>
<proteinExistence type="predicted"/>
<name>A0A8S5PPC5_9CAUD</name>
<protein>
    <submittedName>
        <fullName evidence="1">Uncharacterized protein</fullName>
    </submittedName>
</protein>
<accession>A0A8S5PPC5</accession>
<sequence length="48" mass="5382">MAKITGVIFNGGETILCHGELSTVIDARLKEAEEKKPERTEKKPKEKK</sequence>
<dbReference type="EMBL" id="BK015467">
    <property type="protein sequence ID" value="DAE08281.1"/>
    <property type="molecule type" value="Genomic_DNA"/>
</dbReference>